<sequence length="341" mass="37678">MKIISLFNHKGGVSKTTTTFNMGWMLANLGYKVLIVDADPQCNLTALALGYSTTDDFDEIYKNNPNCDIYSCIKPVVDGSLGKVIPSDPLVTTNPNLSLLCGSIYLSEIETQIGVALTTSAAIPAIRNIPGSIGAFLRETARKHEFDYVLIDMSPSVGALNECLLMCSDYFIVPTSPDFFCAQAIKSLAKVLPRWNSEINNFRDSGILYPFPIDPPKFIGFISQKYRPRNNLPVKSFQRWIDIIKDEVTNTLIPALNPINMSISVTDFENACPSKEPFNLANISDFNSLIAQSQKHSTPVFALSDAQIEQNGVILDTMKENRKEFSSNFNELARLVAALAN</sequence>
<organism evidence="2">
    <name type="scientific">Escherichia coli</name>
    <dbReference type="NCBI Taxonomy" id="562"/>
    <lineage>
        <taxon>Bacteria</taxon>
        <taxon>Pseudomonadati</taxon>
        <taxon>Pseudomonadota</taxon>
        <taxon>Gammaproteobacteria</taxon>
        <taxon>Enterobacterales</taxon>
        <taxon>Enterobacteriaceae</taxon>
        <taxon>Escherichia</taxon>
    </lineage>
</organism>
<dbReference type="InterPro" id="IPR025669">
    <property type="entry name" value="AAA_dom"/>
</dbReference>
<gene>
    <name evidence="2" type="ORF">D4M70_08710</name>
</gene>
<evidence type="ECO:0000259" key="1">
    <source>
        <dbReference type="Pfam" id="PF13614"/>
    </source>
</evidence>
<reference evidence="2" key="1">
    <citation type="submission" date="2018-09" db="EMBL/GenBank/DDBJ databases">
        <title>Persistent metagenomic signatures of early life antibiotic treatment in the infant gut microbiota and resistome.</title>
        <authorList>
            <person name="Gasparrini A.J."/>
        </authorList>
    </citation>
    <scope>NUCLEOTIDE SEQUENCE</scope>
    <source>
        <strain evidence="2">N039.E-6</strain>
    </source>
</reference>
<dbReference type="EMBL" id="QYMX01000008">
    <property type="protein sequence ID" value="TXW69195.1"/>
    <property type="molecule type" value="Genomic_DNA"/>
</dbReference>
<dbReference type="InterPro" id="IPR027417">
    <property type="entry name" value="P-loop_NTPase"/>
</dbReference>
<dbReference type="CDD" id="cd02042">
    <property type="entry name" value="ParAB_family"/>
    <property type="match status" value="1"/>
</dbReference>
<proteinExistence type="predicted"/>
<dbReference type="InterPro" id="IPR050678">
    <property type="entry name" value="DNA_Partitioning_ATPase"/>
</dbReference>
<dbReference type="PANTHER" id="PTHR13696:SF52">
    <property type="entry name" value="PARA FAMILY PROTEIN CT_582"/>
    <property type="match status" value="1"/>
</dbReference>
<protein>
    <submittedName>
        <fullName evidence="2">ParA family protein</fullName>
    </submittedName>
</protein>
<evidence type="ECO:0000313" key="2">
    <source>
        <dbReference type="EMBL" id="TXW69195.1"/>
    </source>
</evidence>
<dbReference type="PANTHER" id="PTHR13696">
    <property type="entry name" value="P-LOOP CONTAINING NUCLEOSIDE TRIPHOSPHATE HYDROLASE"/>
    <property type="match status" value="1"/>
</dbReference>
<dbReference type="AlphaFoldDB" id="A0A6D2FHM0"/>
<dbReference type="RefSeq" id="WP_032254743.1">
    <property type="nucleotide sequence ID" value="NZ_BGSK01000007.1"/>
</dbReference>
<dbReference type="SUPFAM" id="SSF52540">
    <property type="entry name" value="P-loop containing nucleoside triphosphate hydrolases"/>
    <property type="match status" value="1"/>
</dbReference>
<name>A0A6D2FHM0_ECOLX</name>
<feature type="domain" description="AAA" evidence="1">
    <location>
        <begin position="1"/>
        <end position="200"/>
    </location>
</feature>
<dbReference type="Pfam" id="PF13614">
    <property type="entry name" value="AAA_31"/>
    <property type="match status" value="1"/>
</dbReference>
<accession>A0A6D2FHM0</accession>
<dbReference type="Gene3D" id="3.40.50.300">
    <property type="entry name" value="P-loop containing nucleotide triphosphate hydrolases"/>
    <property type="match status" value="1"/>
</dbReference>
<comment type="caution">
    <text evidence="2">The sequence shown here is derived from an EMBL/GenBank/DDBJ whole genome shotgun (WGS) entry which is preliminary data.</text>
</comment>